<comment type="caution">
    <text evidence="2">The sequence shown here is derived from an EMBL/GenBank/DDBJ whole genome shotgun (WGS) entry which is preliminary data.</text>
</comment>
<dbReference type="RefSeq" id="WP_126723808.1">
    <property type="nucleotide sequence ID" value="NZ_RYZH01000003.1"/>
</dbReference>
<dbReference type="AlphaFoldDB" id="A0A432MPN1"/>
<reference evidence="2 3" key="2">
    <citation type="submission" date="2019-01" db="EMBL/GenBank/DDBJ databases">
        <title>Tautonia sociabilis, a novel thermotolerant planctomycete of Isosphaeraceae family, isolated from a 4000 m deep subterranean habitat.</title>
        <authorList>
            <person name="Kovaleva O.L."/>
            <person name="Elcheninov A.G."/>
            <person name="Van Heerden E."/>
            <person name="Toshchakov S.V."/>
            <person name="Novikov A."/>
            <person name="Bonch-Osmolovskaya E.A."/>
            <person name="Kublanov I.V."/>
        </authorList>
    </citation>
    <scope>NUCLEOTIDE SEQUENCE [LARGE SCALE GENOMIC DNA]</scope>
    <source>
        <strain evidence="2 3">GM2012</strain>
    </source>
</reference>
<reference evidence="2 3" key="1">
    <citation type="submission" date="2018-12" db="EMBL/GenBank/DDBJ databases">
        <authorList>
            <person name="Toschakov S.V."/>
        </authorList>
    </citation>
    <scope>NUCLEOTIDE SEQUENCE [LARGE SCALE GENOMIC DNA]</scope>
    <source>
        <strain evidence="2 3">GM2012</strain>
    </source>
</reference>
<proteinExistence type="predicted"/>
<evidence type="ECO:0000313" key="3">
    <source>
        <dbReference type="Proteomes" id="UP000280296"/>
    </source>
</evidence>
<keyword evidence="1" id="KW-0812">Transmembrane</keyword>
<evidence type="ECO:0000256" key="1">
    <source>
        <dbReference type="SAM" id="Phobius"/>
    </source>
</evidence>
<evidence type="ECO:0000313" key="2">
    <source>
        <dbReference type="EMBL" id="RUL89372.1"/>
    </source>
</evidence>
<feature type="transmembrane region" description="Helical" evidence="1">
    <location>
        <begin position="33"/>
        <end position="61"/>
    </location>
</feature>
<accession>A0A432MPN1</accession>
<dbReference type="Proteomes" id="UP000280296">
    <property type="component" value="Unassembled WGS sequence"/>
</dbReference>
<keyword evidence="3" id="KW-1185">Reference proteome</keyword>
<sequence>MFGAIVQVMTLPFRVLASAFDLLGRLSSLALGFGLMVVGAALLAGPWMLLGAPLFGFGLLLTLRALG</sequence>
<gene>
    <name evidence="2" type="ORF">TsocGM_02890</name>
</gene>
<organism evidence="2 3">
    <name type="scientific">Tautonia sociabilis</name>
    <dbReference type="NCBI Taxonomy" id="2080755"/>
    <lineage>
        <taxon>Bacteria</taxon>
        <taxon>Pseudomonadati</taxon>
        <taxon>Planctomycetota</taxon>
        <taxon>Planctomycetia</taxon>
        <taxon>Isosphaerales</taxon>
        <taxon>Isosphaeraceae</taxon>
        <taxon>Tautonia</taxon>
    </lineage>
</organism>
<protein>
    <submittedName>
        <fullName evidence="2">Uncharacterized protein</fullName>
    </submittedName>
</protein>
<dbReference type="EMBL" id="RYZH01000003">
    <property type="protein sequence ID" value="RUL89372.1"/>
    <property type="molecule type" value="Genomic_DNA"/>
</dbReference>
<keyword evidence="1" id="KW-1133">Transmembrane helix</keyword>
<name>A0A432MPN1_9BACT</name>
<keyword evidence="1" id="KW-0472">Membrane</keyword>